<dbReference type="AlphaFoldDB" id="A0A5J9UFM7"/>
<feature type="region of interest" description="Disordered" evidence="1">
    <location>
        <begin position="21"/>
        <end position="75"/>
    </location>
</feature>
<organism evidence="2 3">
    <name type="scientific">Eragrostis curvula</name>
    <name type="common">weeping love grass</name>
    <dbReference type="NCBI Taxonomy" id="38414"/>
    <lineage>
        <taxon>Eukaryota</taxon>
        <taxon>Viridiplantae</taxon>
        <taxon>Streptophyta</taxon>
        <taxon>Embryophyta</taxon>
        <taxon>Tracheophyta</taxon>
        <taxon>Spermatophyta</taxon>
        <taxon>Magnoliopsida</taxon>
        <taxon>Liliopsida</taxon>
        <taxon>Poales</taxon>
        <taxon>Poaceae</taxon>
        <taxon>PACMAD clade</taxon>
        <taxon>Chloridoideae</taxon>
        <taxon>Eragrostideae</taxon>
        <taxon>Eragrostidinae</taxon>
        <taxon>Eragrostis</taxon>
    </lineage>
</organism>
<sequence length="118" mass="12292">MGDVLWNLEFALQLQDTFEGGGSSRGRALQVGCSSSSGGGGGGRAEVIEPSNSMGSTASVDTTMETSSTSRPHETRVIVEETDDEVANSAAFSQLVRPTGRQLSMCAVKDCDFGPIDT</sequence>
<accession>A0A5J9UFM7</accession>
<reference evidence="2 3" key="1">
    <citation type="journal article" date="2019" name="Sci. Rep.">
        <title>A high-quality genome of Eragrostis curvula grass provides insights into Poaceae evolution and supports new strategies to enhance forage quality.</title>
        <authorList>
            <person name="Carballo J."/>
            <person name="Santos B.A.C.M."/>
            <person name="Zappacosta D."/>
            <person name="Garbus I."/>
            <person name="Selva J.P."/>
            <person name="Gallo C.A."/>
            <person name="Diaz A."/>
            <person name="Albertini E."/>
            <person name="Caccamo M."/>
            <person name="Echenique V."/>
        </authorList>
    </citation>
    <scope>NUCLEOTIDE SEQUENCE [LARGE SCALE GENOMIC DNA]</scope>
    <source>
        <strain evidence="3">cv. Victoria</strain>
        <tissue evidence="2">Leaf</tissue>
    </source>
</reference>
<feature type="non-terminal residue" evidence="2">
    <location>
        <position position="1"/>
    </location>
</feature>
<evidence type="ECO:0000256" key="1">
    <source>
        <dbReference type="SAM" id="MobiDB-lite"/>
    </source>
</evidence>
<evidence type="ECO:0000313" key="3">
    <source>
        <dbReference type="Proteomes" id="UP000324897"/>
    </source>
</evidence>
<keyword evidence="3" id="KW-1185">Reference proteome</keyword>
<dbReference type="EMBL" id="RWGY01000026">
    <property type="protein sequence ID" value="TVU22422.1"/>
    <property type="molecule type" value="Genomic_DNA"/>
</dbReference>
<comment type="caution">
    <text evidence="2">The sequence shown here is derived from an EMBL/GenBank/DDBJ whole genome shotgun (WGS) entry which is preliminary data.</text>
</comment>
<name>A0A5J9UFM7_9POAL</name>
<evidence type="ECO:0000313" key="2">
    <source>
        <dbReference type="EMBL" id="TVU22422.1"/>
    </source>
</evidence>
<feature type="compositionally biased region" description="Polar residues" evidence="1">
    <location>
        <begin position="50"/>
        <end position="70"/>
    </location>
</feature>
<dbReference type="Gramene" id="TVU22422">
    <property type="protein sequence ID" value="TVU22422"/>
    <property type="gene ID" value="EJB05_32116"/>
</dbReference>
<dbReference type="Proteomes" id="UP000324897">
    <property type="component" value="Unassembled WGS sequence"/>
</dbReference>
<gene>
    <name evidence="2" type="ORF">EJB05_32116</name>
</gene>
<proteinExistence type="predicted"/>
<protein>
    <submittedName>
        <fullName evidence="2">Uncharacterized protein</fullName>
    </submittedName>
</protein>